<gene>
    <name evidence="2" type="ORF">DQ356_09250</name>
</gene>
<name>A0A368MYN3_9FLAO</name>
<reference evidence="2 3" key="1">
    <citation type="submission" date="2018-07" db="EMBL/GenBank/DDBJ databases">
        <title>Chryseobacterium lacus sp. nov., isolated from lake water.</title>
        <authorList>
            <person name="Li C.-M."/>
        </authorList>
    </citation>
    <scope>NUCLEOTIDE SEQUENCE [LARGE SCALE GENOMIC DNA]</scope>
    <source>
        <strain evidence="2 3">YLOS41</strain>
    </source>
</reference>
<feature type="coiled-coil region" evidence="1">
    <location>
        <begin position="47"/>
        <end position="77"/>
    </location>
</feature>
<dbReference type="Proteomes" id="UP000252172">
    <property type="component" value="Unassembled WGS sequence"/>
</dbReference>
<evidence type="ECO:0000313" key="2">
    <source>
        <dbReference type="EMBL" id="RCU42504.1"/>
    </source>
</evidence>
<keyword evidence="3" id="KW-1185">Reference proteome</keyword>
<accession>A0A368MYN3</accession>
<dbReference type="RefSeq" id="WP_114304197.1">
    <property type="nucleotide sequence ID" value="NZ_QPIE01000006.1"/>
</dbReference>
<keyword evidence="1" id="KW-0175">Coiled coil</keyword>
<protein>
    <recommendedName>
        <fullName evidence="4">3-oxoacyl-ACP synthase</fullName>
    </recommendedName>
</protein>
<comment type="caution">
    <text evidence="2">The sequence shown here is derived from an EMBL/GenBank/DDBJ whole genome shotgun (WGS) entry which is preliminary data.</text>
</comment>
<evidence type="ECO:0008006" key="4">
    <source>
        <dbReference type="Google" id="ProtNLM"/>
    </source>
</evidence>
<sequence>MDKQEILLSAQKIISEKIQQLHHLIAETRQSNVETKSAMGDKYETGAEMLQQEINHLNHQLSENMKLQDSLQRLNNKASITADLGALVETNNGIFYISAAAGTLSFQNRKIMCVSPESPIAKVMNGLVTGQTFTLNGTSQTIMGIW</sequence>
<dbReference type="AlphaFoldDB" id="A0A368MYN3"/>
<proteinExistence type="predicted"/>
<evidence type="ECO:0000256" key="1">
    <source>
        <dbReference type="SAM" id="Coils"/>
    </source>
</evidence>
<evidence type="ECO:0000313" key="3">
    <source>
        <dbReference type="Proteomes" id="UP000252172"/>
    </source>
</evidence>
<dbReference type="EMBL" id="QPIE01000006">
    <property type="protein sequence ID" value="RCU42504.1"/>
    <property type="molecule type" value="Genomic_DNA"/>
</dbReference>
<dbReference type="OrthoDB" id="667380at2"/>
<organism evidence="2 3">
    <name type="scientific">Chryseobacterium lacus</name>
    <dbReference type="NCBI Taxonomy" id="2058346"/>
    <lineage>
        <taxon>Bacteria</taxon>
        <taxon>Pseudomonadati</taxon>
        <taxon>Bacteroidota</taxon>
        <taxon>Flavobacteriia</taxon>
        <taxon>Flavobacteriales</taxon>
        <taxon>Weeksellaceae</taxon>
        <taxon>Chryseobacterium group</taxon>
        <taxon>Chryseobacterium</taxon>
    </lineage>
</organism>